<dbReference type="PANTHER" id="PTHR30006:SF2">
    <property type="entry name" value="ABC TRANSPORTER SUBSTRATE-BINDING PROTEIN"/>
    <property type="match status" value="1"/>
</dbReference>
<keyword evidence="2" id="KW-0408">Iron</keyword>
<evidence type="ECO:0000313" key="4">
    <source>
        <dbReference type="EMBL" id="OZI32854.1"/>
    </source>
</evidence>
<reference evidence="4 5" key="1">
    <citation type="submission" date="2017-05" db="EMBL/GenBank/DDBJ databases">
        <title>Complete and WGS of Bordetella genogroups.</title>
        <authorList>
            <person name="Spilker T."/>
            <person name="LiPuma J."/>
        </authorList>
    </citation>
    <scope>NUCLEOTIDE SEQUENCE [LARGE SCALE GENOMIC DNA]</scope>
    <source>
        <strain evidence="4 5">AU17610</strain>
    </source>
</reference>
<dbReference type="PIRSF" id="PIRSF002825">
    <property type="entry name" value="CfbpA"/>
    <property type="match status" value="1"/>
</dbReference>
<dbReference type="GO" id="GO:0030288">
    <property type="term" value="C:outer membrane-bounded periplasmic space"/>
    <property type="evidence" value="ECO:0007669"/>
    <property type="project" value="TreeGrafter"/>
</dbReference>
<dbReference type="SUPFAM" id="SSF53850">
    <property type="entry name" value="Periplasmic binding protein-like II"/>
    <property type="match status" value="1"/>
</dbReference>
<evidence type="ECO:0000313" key="5">
    <source>
        <dbReference type="Proteomes" id="UP000217005"/>
    </source>
</evidence>
<feature type="chain" id="PRO_5012808429" evidence="3">
    <location>
        <begin position="27"/>
        <end position="344"/>
    </location>
</feature>
<protein>
    <submittedName>
        <fullName evidence="4">Putative 2-aminoethylphosphonate ABC transporter substrate-binding protein</fullName>
    </submittedName>
</protein>
<proteinExistence type="predicted"/>
<gene>
    <name evidence="4" type="ORF">CEG14_18375</name>
</gene>
<keyword evidence="1 3" id="KW-0732">Signal</keyword>
<name>A0A261S651_9BORD</name>
<keyword evidence="2" id="KW-0479">Metal-binding</keyword>
<dbReference type="PANTHER" id="PTHR30006">
    <property type="entry name" value="THIAMINE-BINDING PERIPLASMIC PROTEIN-RELATED"/>
    <property type="match status" value="1"/>
</dbReference>
<dbReference type="OrthoDB" id="366726at2"/>
<dbReference type="NCBIfam" id="TIGR03261">
    <property type="entry name" value="phnS2"/>
    <property type="match status" value="1"/>
</dbReference>
<dbReference type="EMBL" id="NEVL01000004">
    <property type="protein sequence ID" value="OZI32854.1"/>
    <property type="molecule type" value="Genomic_DNA"/>
</dbReference>
<dbReference type="GO" id="GO:0030975">
    <property type="term" value="F:thiamine binding"/>
    <property type="evidence" value="ECO:0007669"/>
    <property type="project" value="TreeGrafter"/>
</dbReference>
<dbReference type="CDD" id="cd13544">
    <property type="entry name" value="PBP2_Fbp_like_1"/>
    <property type="match status" value="1"/>
</dbReference>
<dbReference type="RefSeq" id="WP_094827849.1">
    <property type="nucleotide sequence ID" value="NZ_NEVL01000004.1"/>
</dbReference>
<comment type="caution">
    <text evidence="4">The sequence shown here is derived from an EMBL/GenBank/DDBJ whole genome shotgun (WGS) entry which is preliminary data.</text>
</comment>
<sequence>MPRLALISRHAVLALALAAAAAPALAQTTLTVYTALEADQIKAYQAAFEREHPDIKIQWVRDSTGIITAKLLAEKRNPKADVIWGLAGTSLGLMDKEGMLEPYAPKGLDQIAPNMRDTKPVPAWVGMDAFAAAICFNTIEAGKQNLPAPTSWQDLTKPVYAGKIVMPNPASSGTGFLDVSAWLQLFGEEKGWAYMDALHKNIGAYTHSGSKPCNQAAAGEFPIGVSFDYRAAKLKADGAPIEPIFPSEGLGWEVEATAIVRGTQHPEAARKVADFSASRAANELYKANFAVLAIPDVATSNPNLPADLAKRMIKNDFVWAATARDRILAEWSRRYDGKSEPKKK</sequence>
<accession>A0A261S651</accession>
<dbReference type="InterPro" id="IPR017663">
    <property type="entry name" value="ABC_2-AEP-bd"/>
</dbReference>
<feature type="binding site" evidence="2">
    <location>
        <position position="229"/>
    </location>
    <ligand>
        <name>Fe cation</name>
        <dbReference type="ChEBI" id="CHEBI:24875"/>
    </ligand>
</feature>
<dbReference type="Gene3D" id="3.40.190.10">
    <property type="entry name" value="Periplasmic binding protein-like II"/>
    <property type="match status" value="2"/>
</dbReference>
<feature type="signal peptide" evidence="3">
    <location>
        <begin position="1"/>
        <end position="26"/>
    </location>
</feature>
<dbReference type="GO" id="GO:0030976">
    <property type="term" value="F:thiamine pyrophosphate binding"/>
    <property type="evidence" value="ECO:0007669"/>
    <property type="project" value="TreeGrafter"/>
</dbReference>
<dbReference type="InterPro" id="IPR026045">
    <property type="entry name" value="Ferric-bd"/>
</dbReference>
<dbReference type="GO" id="GO:0046872">
    <property type="term" value="F:metal ion binding"/>
    <property type="evidence" value="ECO:0007669"/>
    <property type="project" value="UniProtKB-KW"/>
</dbReference>
<dbReference type="Pfam" id="PF13343">
    <property type="entry name" value="SBP_bac_6"/>
    <property type="match status" value="1"/>
</dbReference>
<dbReference type="AlphaFoldDB" id="A0A261S651"/>
<evidence type="ECO:0000256" key="1">
    <source>
        <dbReference type="ARBA" id="ARBA00022729"/>
    </source>
</evidence>
<organism evidence="4 5">
    <name type="scientific">Bordetella genomosp. 1</name>
    <dbReference type="NCBI Taxonomy" id="1395607"/>
    <lineage>
        <taxon>Bacteria</taxon>
        <taxon>Pseudomonadati</taxon>
        <taxon>Pseudomonadota</taxon>
        <taxon>Betaproteobacteria</taxon>
        <taxon>Burkholderiales</taxon>
        <taxon>Alcaligenaceae</taxon>
        <taxon>Bordetella</taxon>
    </lineage>
</organism>
<dbReference type="Proteomes" id="UP000217005">
    <property type="component" value="Unassembled WGS sequence"/>
</dbReference>
<evidence type="ECO:0000256" key="3">
    <source>
        <dbReference type="SAM" id="SignalP"/>
    </source>
</evidence>
<evidence type="ECO:0000256" key="2">
    <source>
        <dbReference type="PIRSR" id="PIRSR002825-1"/>
    </source>
</evidence>
<dbReference type="GO" id="GO:0015888">
    <property type="term" value="P:thiamine transport"/>
    <property type="evidence" value="ECO:0007669"/>
    <property type="project" value="TreeGrafter"/>
</dbReference>